<reference evidence="1 2" key="1">
    <citation type="submission" date="2017-05" db="EMBL/GenBank/DDBJ databases">
        <authorList>
            <person name="Varghese N."/>
            <person name="Submissions S."/>
        </authorList>
    </citation>
    <scope>NUCLEOTIDE SEQUENCE [LARGE SCALE GENOMIC DNA]</scope>
    <source>
        <strain evidence="1 2">DSM 19036</strain>
    </source>
</reference>
<dbReference type="EMBL" id="FXTN01000002">
    <property type="protein sequence ID" value="SMO44945.1"/>
    <property type="molecule type" value="Genomic_DNA"/>
</dbReference>
<sequence length="141" mass="15349">MKHLLLLFTVCVLCSCKKNSDQKLTSQNWRISSSTISPAITIGSKTSSNYLELMGPSSCEATWELSFAADGTFTQGSNGALCDLYYDPSSKPVGWSRNNDRIVLSSSPDFAYILSGNTLTSTSYITTAGTTYTLVRVYKAK</sequence>
<evidence type="ECO:0000313" key="1">
    <source>
        <dbReference type="EMBL" id="SMO44945.1"/>
    </source>
</evidence>
<gene>
    <name evidence="1" type="ORF">SAMN06265348_102200</name>
</gene>
<evidence type="ECO:0008006" key="3">
    <source>
        <dbReference type="Google" id="ProtNLM"/>
    </source>
</evidence>
<protein>
    <recommendedName>
        <fullName evidence="3">Lipocalin-like domain-containing protein</fullName>
    </recommendedName>
</protein>
<evidence type="ECO:0000313" key="2">
    <source>
        <dbReference type="Proteomes" id="UP000320300"/>
    </source>
</evidence>
<organism evidence="1 2">
    <name type="scientific">Pedobacter westerhofensis</name>
    <dbReference type="NCBI Taxonomy" id="425512"/>
    <lineage>
        <taxon>Bacteria</taxon>
        <taxon>Pseudomonadati</taxon>
        <taxon>Bacteroidota</taxon>
        <taxon>Sphingobacteriia</taxon>
        <taxon>Sphingobacteriales</taxon>
        <taxon>Sphingobacteriaceae</taxon>
        <taxon>Pedobacter</taxon>
    </lineage>
</organism>
<keyword evidence="2" id="KW-1185">Reference proteome</keyword>
<dbReference type="OrthoDB" id="765844at2"/>
<dbReference type="PROSITE" id="PS51257">
    <property type="entry name" value="PROKAR_LIPOPROTEIN"/>
    <property type="match status" value="1"/>
</dbReference>
<dbReference type="Proteomes" id="UP000320300">
    <property type="component" value="Unassembled WGS sequence"/>
</dbReference>
<name>A0A521BCW8_9SPHI</name>
<proteinExistence type="predicted"/>
<accession>A0A521BCW8</accession>
<dbReference type="RefSeq" id="WP_142526884.1">
    <property type="nucleotide sequence ID" value="NZ_CBCSJO010000003.1"/>
</dbReference>
<dbReference type="AlphaFoldDB" id="A0A521BCW8"/>